<evidence type="ECO:0000313" key="6">
    <source>
        <dbReference type="EMBL" id="KAK3353727.1"/>
    </source>
</evidence>
<evidence type="ECO:0000256" key="4">
    <source>
        <dbReference type="ARBA" id="ARBA00023136"/>
    </source>
</evidence>
<evidence type="ECO:0000313" key="7">
    <source>
        <dbReference type="Proteomes" id="UP001275084"/>
    </source>
</evidence>
<reference evidence="6" key="2">
    <citation type="submission" date="2023-06" db="EMBL/GenBank/DDBJ databases">
        <authorList>
            <consortium name="Lawrence Berkeley National Laboratory"/>
            <person name="Haridas S."/>
            <person name="Hensen N."/>
            <person name="Bonometti L."/>
            <person name="Westerberg I."/>
            <person name="Brannstrom I.O."/>
            <person name="Guillou S."/>
            <person name="Cros-Aarteil S."/>
            <person name="Calhoun S."/>
            <person name="Kuo A."/>
            <person name="Mondo S."/>
            <person name="Pangilinan J."/>
            <person name="Riley R."/>
            <person name="Labutti K."/>
            <person name="Andreopoulos B."/>
            <person name="Lipzen A."/>
            <person name="Chen C."/>
            <person name="Yanf M."/>
            <person name="Daum C."/>
            <person name="Ng V."/>
            <person name="Clum A."/>
            <person name="Steindorff A."/>
            <person name="Ohm R."/>
            <person name="Martin F."/>
            <person name="Silar P."/>
            <person name="Natvig D."/>
            <person name="Lalanne C."/>
            <person name="Gautier V."/>
            <person name="Ament-Velasquez S.L."/>
            <person name="Kruys A."/>
            <person name="Hutchinson M.I."/>
            <person name="Powell A.J."/>
            <person name="Barry K."/>
            <person name="Miller A.N."/>
            <person name="Grigoriev I.V."/>
            <person name="Debuchy R."/>
            <person name="Gladieux P."/>
            <person name="Thoren M.H."/>
            <person name="Johannesson H."/>
        </authorList>
    </citation>
    <scope>NUCLEOTIDE SEQUENCE</scope>
    <source>
        <strain evidence="6">CBS 955.72</strain>
    </source>
</reference>
<feature type="transmembrane region" description="Helical" evidence="5">
    <location>
        <begin position="79"/>
        <end position="101"/>
    </location>
</feature>
<keyword evidence="3 5" id="KW-1133">Transmembrane helix</keyword>
<keyword evidence="2 5" id="KW-0812">Transmembrane</keyword>
<evidence type="ECO:0000256" key="1">
    <source>
        <dbReference type="ARBA" id="ARBA00004141"/>
    </source>
</evidence>
<feature type="transmembrane region" description="Helical" evidence="5">
    <location>
        <begin position="23"/>
        <end position="41"/>
    </location>
</feature>
<feature type="transmembrane region" description="Helical" evidence="5">
    <location>
        <begin position="48"/>
        <end position="67"/>
    </location>
</feature>
<dbReference type="GO" id="GO:0016020">
    <property type="term" value="C:membrane"/>
    <property type="evidence" value="ECO:0007669"/>
    <property type="project" value="UniProtKB-SubCell"/>
</dbReference>
<organism evidence="6 7">
    <name type="scientific">Lasiosphaeria hispida</name>
    <dbReference type="NCBI Taxonomy" id="260671"/>
    <lineage>
        <taxon>Eukaryota</taxon>
        <taxon>Fungi</taxon>
        <taxon>Dikarya</taxon>
        <taxon>Ascomycota</taxon>
        <taxon>Pezizomycotina</taxon>
        <taxon>Sordariomycetes</taxon>
        <taxon>Sordariomycetidae</taxon>
        <taxon>Sordariales</taxon>
        <taxon>Lasiosphaeriaceae</taxon>
        <taxon>Lasiosphaeria</taxon>
    </lineage>
</organism>
<dbReference type="Pfam" id="PF04479">
    <property type="entry name" value="RTA1"/>
    <property type="match status" value="1"/>
</dbReference>
<feature type="transmembrane region" description="Helical" evidence="5">
    <location>
        <begin position="248"/>
        <end position="267"/>
    </location>
</feature>
<gene>
    <name evidence="6" type="ORF">B0T25DRAFT_623570</name>
</gene>
<comment type="subcellular location">
    <subcellularLocation>
        <location evidence="1">Membrane</location>
        <topology evidence="1">Multi-pass membrane protein</topology>
    </subcellularLocation>
</comment>
<dbReference type="PANTHER" id="PTHR31465:SF34">
    <property type="entry name" value="DOMAIN PROTEIN, PUTATIVE (AFU_ORTHOLOGUE AFUA_3G00480)-RELATED"/>
    <property type="match status" value="1"/>
</dbReference>
<dbReference type="AlphaFoldDB" id="A0AAJ0HJX3"/>
<feature type="transmembrane region" description="Helical" evidence="5">
    <location>
        <begin position="122"/>
        <end position="145"/>
    </location>
</feature>
<dbReference type="EMBL" id="JAUIQD010000004">
    <property type="protein sequence ID" value="KAK3353727.1"/>
    <property type="molecule type" value="Genomic_DNA"/>
</dbReference>
<protein>
    <recommendedName>
        <fullName evidence="8">RTA1 domain protein</fullName>
    </recommendedName>
</protein>
<accession>A0AAJ0HJX3</accession>
<evidence type="ECO:0000256" key="2">
    <source>
        <dbReference type="ARBA" id="ARBA00022692"/>
    </source>
</evidence>
<evidence type="ECO:0000256" key="3">
    <source>
        <dbReference type="ARBA" id="ARBA00022989"/>
    </source>
</evidence>
<keyword evidence="4 5" id="KW-0472">Membrane</keyword>
<feature type="transmembrane region" description="Helical" evidence="5">
    <location>
        <begin position="196"/>
        <end position="216"/>
    </location>
</feature>
<sequence>MSNLKSDGQPVPGSIYFYAPNQGAPVFFAAAFAASGLVHLWQCIHYRCFKLTALLPFCCLLFSAGFAAREYGAFHYDNLQVYIASTLLIYMSPPILELANYHILGRVLYYVPYFAPIHPGRVLTTFGTLSSVVEVLNAIGVSYLANRTLPDRFLRLGDALMKVSLVLQIVVISLFFLLAAIFHHRCRAGGVLSSRVKSPLATLYVSMLLILGRTIYRMVEHFGAPIPSSTAAADIDATSFSPVLRYEWFFYVFEATLMLINSALWNARHPRRYLPNDPRIYLAQDGRTELEGPGWKDQRSWAVTCLDPFGLADRKHGEKPFWEHNGFAHPSIGSRDGV</sequence>
<feature type="transmembrane region" description="Helical" evidence="5">
    <location>
        <begin position="165"/>
        <end position="184"/>
    </location>
</feature>
<keyword evidence="7" id="KW-1185">Reference proteome</keyword>
<evidence type="ECO:0000256" key="5">
    <source>
        <dbReference type="SAM" id="Phobius"/>
    </source>
</evidence>
<reference evidence="6" key="1">
    <citation type="journal article" date="2023" name="Mol. Phylogenet. Evol.">
        <title>Genome-scale phylogeny and comparative genomics of the fungal order Sordariales.</title>
        <authorList>
            <person name="Hensen N."/>
            <person name="Bonometti L."/>
            <person name="Westerberg I."/>
            <person name="Brannstrom I.O."/>
            <person name="Guillou S."/>
            <person name="Cros-Aarteil S."/>
            <person name="Calhoun S."/>
            <person name="Haridas S."/>
            <person name="Kuo A."/>
            <person name="Mondo S."/>
            <person name="Pangilinan J."/>
            <person name="Riley R."/>
            <person name="LaButti K."/>
            <person name="Andreopoulos B."/>
            <person name="Lipzen A."/>
            <person name="Chen C."/>
            <person name="Yan M."/>
            <person name="Daum C."/>
            <person name="Ng V."/>
            <person name="Clum A."/>
            <person name="Steindorff A."/>
            <person name="Ohm R.A."/>
            <person name="Martin F."/>
            <person name="Silar P."/>
            <person name="Natvig D.O."/>
            <person name="Lalanne C."/>
            <person name="Gautier V."/>
            <person name="Ament-Velasquez S.L."/>
            <person name="Kruys A."/>
            <person name="Hutchinson M.I."/>
            <person name="Powell A.J."/>
            <person name="Barry K."/>
            <person name="Miller A.N."/>
            <person name="Grigoriev I.V."/>
            <person name="Debuchy R."/>
            <person name="Gladieux P."/>
            <person name="Hiltunen Thoren M."/>
            <person name="Johannesson H."/>
        </authorList>
    </citation>
    <scope>NUCLEOTIDE SEQUENCE</scope>
    <source>
        <strain evidence="6">CBS 955.72</strain>
    </source>
</reference>
<comment type="caution">
    <text evidence="6">The sequence shown here is derived from an EMBL/GenBank/DDBJ whole genome shotgun (WGS) entry which is preliminary data.</text>
</comment>
<name>A0AAJ0HJX3_9PEZI</name>
<evidence type="ECO:0008006" key="8">
    <source>
        <dbReference type="Google" id="ProtNLM"/>
    </source>
</evidence>
<proteinExistence type="predicted"/>
<dbReference type="PANTHER" id="PTHR31465">
    <property type="entry name" value="PROTEIN RTA1-RELATED"/>
    <property type="match status" value="1"/>
</dbReference>
<dbReference type="Proteomes" id="UP001275084">
    <property type="component" value="Unassembled WGS sequence"/>
</dbReference>
<dbReference type="InterPro" id="IPR007568">
    <property type="entry name" value="RTA1"/>
</dbReference>